<feature type="transmembrane region" description="Helical" evidence="2">
    <location>
        <begin position="72"/>
        <end position="94"/>
    </location>
</feature>
<evidence type="ECO:0000313" key="4">
    <source>
        <dbReference type="EMBL" id="MBB6444986.1"/>
    </source>
</evidence>
<dbReference type="GO" id="GO:0006813">
    <property type="term" value="P:potassium ion transport"/>
    <property type="evidence" value="ECO:0007669"/>
    <property type="project" value="InterPro"/>
</dbReference>
<dbReference type="Gene3D" id="3.40.50.720">
    <property type="entry name" value="NAD(P)-binding Rossmann-like Domain"/>
    <property type="match status" value="1"/>
</dbReference>
<dbReference type="AlphaFoldDB" id="A0A7X0LUH9"/>
<evidence type="ECO:0000313" key="5">
    <source>
        <dbReference type="Proteomes" id="UP000531594"/>
    </source>
</evidence>
<protein>
    <submittedName>
        <fullName evidence="4">Voltage-gated potassium channel</fullName>
    </submittedName>
</protein>
<dbReference type="SUPFAM" id="SSF81324">
    <property type="entry name" value="Voltage-gated potassium channels"/>
    <property type="match status" value="1"/>
</dbReference>
<keyword evidence="4" id="KW-0813">Transport</keyword>
<dbReference type="GO" id="GO:0005886">
    <property type="term" value="C:plasma membrane"/>
    <property type="evidence" value="ECO:0007669"/>
    <property type="project" value="UniProtKB-SubCell"/>
</dbReference>
<accession>A0A7X0LUH9</accession>
<keyword evidence="2" id="KW-0812">Transmembrane</keyword>
<comment type="caution">
    <text evidence="4">The sequence shown here is derived from an EMBL/GenBank/DDBJ whole genome shotgun (WGS) entry which is preliminary data.</text>
</comment>
<dbReference type="Pfam" id="PF02254">
    <property type="entry name" value="TrkA_N"/>
    <property type="match status" value="1"/>
</dbReference>
<keyword evidence="5" id="KW-1185">Reference proteome</keyword>
<keyword evidence="4" id="KW-0406">Ion transport</keyword>
<evidence type="ECO:0000256" key="2">
    <source>
        <dbReference type="SAM" id="Phobius"/>
    </source>
</evidence>
<dbReference type="Pfam" id="PF07885">
    <property type="entry name" value="Ion_trans_2"/>
    <property type="match status" value="1"/>
</dbReference>
<name>A0A7X0LUH9_9BACI</name>
<feature type="transmembrane region" description="Helical" evidence="2">
    <location>
        <begin position="39"/>
        <end position="60"/>
    </location>
</feature>
<dbReference type="EMBL" id="JACHGK010000004">
    <property type="protein sequence ID" value="MBB6444986.1"/>
    <property type="molecule type" value="Genomic_DNA"/>
</dbReference>
<reference evidence="4 5" key="1">
    <citation type="submission" date="2020-08" db="EMBL/GenBank/DDBJ databases">
        <title>Genomic Encyclopedia of Type Strains, Phase IV (KMG-IV): sequencing the most valuable type-strain genomes for metagenomic binning, comparative biology and taxonomic classification.</title>
        <authorList>
            <person name="Goeker M."/>
        </authorList>
    </citation>
    <scope>NUCLEOTIDE SEQUENCE [LARGE SCALE GENOMIC DNA]</scope>
    <source>
        <strain evidence="4 5">DSM 5391</strain>
    </source>
</reference>
<dbReference type="InterPro" id="IPR036291">
    <property type="entry name" value="NAD(P)-bd_dom_sf"/>
</dbReference>
<feature type="transmembrane region" description="Helical" evidence="2">
    <location>
        <begin position="12"/>
        <end position="33"/>
    </location>
</feature>
<dbReference type="InterPro" id="IPR013099">
    <property type="entry name" value="K_chnl_dom"/>
</dbReference>
<proteinExistence type="predicted"/>
<keyword evidence="2" id="KW-1133">Transmembrane helix</keyword>
<dbReference type="InterPro" id="IPR003148">
    <property type="entry name" value="RCK_N"/>
</dbReference>
<dbReference type="Proteomes" id="UP000531594">
    <property type="component" value="Unassembled WGS sequence"/>
</dbReference>
<gene>
    <name evidence="4" type="ORF">HNR53_001596</name>
</gene>
<keyword evidence="2" id="KW-0472">Membrane</keyword>
<dbReference type="PANTHER" id="PTHR43833:SF9">
    <property type="entry name" value="POTASSIUM CHANNEL PROTEIN YUGO-RELATED"/>
    <property type="match status" value="1"/>
</dbReference>
<comment type="subcellular location">
    <subcellularLocation>
        <location evidence="1">Cell membrane</location>
        <topology evidence="1">Multi-pass membrane protein</topology>
    </subcellularLocation>
</comment>
<keyword evidence="4" id="KW-0407">Ion channel</keyword>
<dbReference type="GO" id="GO:0034220">
    <property type="term" value="P:monoatomic ion transmembrane transport"/>
    <property type="evidence" value="ECO:0007669"/>
    <property type="project" value="UniProtKB-KW"/>
</dbReference>
<dbReference type="RefSeq" id="WP_184524601.1">
    <property type="nucleotide sequence ID" value="NZ_JACHGK010000004.1"/>
</dbReference>
<evidence type="ECO:0000259" key="3">
    <source>
        <dbReference type="PROSITE" id="PS51201"/>
    </source>
</evidence>
<sequence>MPHTFLSHFIRLPLILRTFIIVFISIFGFGMIMHQLEPAAFPTIFDGIWWAVITASTVGYGDLVPETIPGRFAGIILILTGAGFLSSFFVSLAATTVTKQNDILEGKSVFKGSGHMIIIGWNERSKGIIHTLCRQNTLISIALVDESLEKNPLSSKNVHFIKGRSNQDEVLIKAGIMKASKVIITADQDKGELQADMHSIITLLAVKGLNTFVPCIVEILTHDQIENAKRAGADEIIETNIVTSFIMLQSISTQDMVTSFLDLLYQMSERKLMYQDAPLEDIDKDYTTIGIEHLKNGVVLLGIKRGEATILNPPQPFSIEKNDQLILIRSS</sequence>
<dbReference type="PANTHER" id="PTHR43833">
    <property type="entry name" value="POTASSIUM CHANNEL PROTEIN 2-RELATED-RELATED"/>
    <property type="match status" value="1"/>
</dbReference>
<organism evidence="4 5">
    <name type="scientific">Bacillus benzoevorans</name>
    <dbReference type="NCBI Taxonomy" id="1456"/>
    <lineage>
        <taxon>Bacteria</taxon>
        <taxon>Bacillati</taxon>
        <taxon>Bacillota</taxon>
        <taxon>Bacilli</taxon>
        <taxon>Bacillales</taxon>
        <taxon>Bacillaceae</taxon>
        <taxon>Bacillus</taxon>
    </lineage>
</organism>
<dbReference type="Gene3D" id="1.10.287.70">
    <property type="match status" value="1"/>
</dbReference>
<dbReference type="InterPro" id="IPR050721">
    <property type="entry name" value="Trk_Ktr_HKT_K-transport"/>
</dbReference>
<evidence type="ECO:0000256" key="1">
    <source>
        <dbReference type="ARBA" id="ARBA00004651"/>
    </source>
</evidence>
<dbReference type="SUPFAM" id="SSF51735">
    <property type="entry name" value="NAD(P)-binding Rossmann-fold domains"/>
    <property type="match status" value="1"/>
</dbReference>
<dbReference type="PROSITE" id="PS51201">
    <property type="entry name" value="RCK_N"/>
    <property type="match status" value="1"/>
</dbReference>
<feature type="domain" description="RCK N-terminal" evidence="3">
    <location>
        <begin position="113"/>
        <end position="238"/>
    </location>
</feature>